<evidence type="ECO:0000313" key="8">
    <source>
        <dbReference type="EMBL" id="MCG4689224.1"/>
    </source>
</evidence>
<dbReference type="SMART" id="SM00342">
    <property type="entry name" value="HTH_ARAC"/>
    <property type="match status" value="1"/>
</dbReference>
<dbReference type="PANTHER" id="PTHR46796:SF13">
    <property type="entry name" value="HTH-TYPE TRANSCRIPTIONAL ACTIVATOR RHAS"/>
    <property type="match status" value="1"/>
</dbReference>
<dbReference type="Gene3D" id="1.10.10.60">
    <property type="entry name" value="Homeodomain-like"/>
    <property type="match status" value="1"/>
</dbReference>
<dbReference type="Proteomes" id="UP000061587">
    <property type="component" value="Chromosome"/>
</dbReference>
<dbReference type="SUPFAM" id="SSF46689">
    <property type="entry name" value="Homeodomain-like"/>
    <property type="match status" value="1"/>
</dbReference>
<reference evidence="9" key="1">
    <citation type="submission" date="2015-10" db="EMBL/GenBank/DDBJ databases">
        <title>Extensive mobilome-driven genome diversification in gut-associated Bacteroides vulgatus mpk.</title>
        <authorList>
            <person name="Beier S."/>
            <person name="Lange A."/>
            <person name="Huson D.H."/>
            <person name="Frick J.-S."/>
            <person name="Autenrieth I.B."/>
        </authorList>
    </citation>
    <scope>NUCLEOTIDE SEQUENCE [LARGE SCALE GENOMIC DNA]</scope>
    <source>
        <strain evidence="9">mpk</strain>
    </source>
</reference>
<evidence type="ECO:0000313" key="9">
    <source>
        <dbReference type="Proteomes" id="UP000061587"/>
    </source>
</evidence>
<name>A0A0P0M224_PHOVU</name>
<dbReference type="EMBL" id="JAKNGO010000023">
    <property type="protein sequence ID" value="MCG4689224.1"/>
    <property type="molecule type" value="Genomic_DNA"/>
</dbReference>
<keyword evidence="2" id="KW-0238">DNA-binding</keyword>
<reference evidence="8" key="5">
    <citation type="submission" date="2022-01" db="EMBL/GenBank/DDBJ databases">
        <title>Collection of gut derived symbiotic bacterial strains cultured from healthy donors.</title>
        <authorList>
            <person name="Lin H."/>
            <person name="Kohout C."/>
            <person name="Waligurski E."/>
            <person name="Pamer E.G."/>
        </authorList>
    </citation>
    <scope>NUCLEOTIDE SEQUENCE</scope>
    <source>
        <strain evidence="8">DFI.6.72</strain>
    </source>
</reference>
<accession>A0A0P0M224</accession>
<dbReference type="EMBL" id="CP013020">
    <property type="protein sequence ID" value="ALK84036.1"/>
    <property type="molecule type" value="Genomic_DNA"/>
</dbReference>
<evidence type="ECO:0000313" key="6">
    <source>
        <dbReference type="EMBL" id="KAB6572815.1"/>
    </source>
</evidence>
<dbReference type="EMBL" id="WDAX01000027">
    <property type="protein sequence ID" value="KAB6572815.1"/>
    <property type="molecule type" value="Genomic_DNA"/>
</dbReference>
<dbReference type="Proteomes" id="UP000736888">
    <property type="component" value="Unassembled WGS sequence"/>
</dbReference>
<dbReference type="InterPro" id="IPR009057">
    <property type="entry name" value="Homeodomain-like_sf"/>
</dbReference>
<dbReference type="PANTHER" id="PTHR46796">
    <property type="entry name" value="HTH-TYPE TRANSCRIPTIONAL ACTIVATOR RHAS-RELATED"/>
    <property type="match status" value="1"/>
</dbReference>
<proteinExistence type="predicted"/>
<organism evidence="5 9">
    <name type="scientific">Phocaeicola vulgatus</name>
    <name type="common">Bacteroides vulgatus</name>
    <dbReference type="NCBI Taxonomy" id="821"/>
    <lineage>
        <taxon>Bacteria</taxon>
        <taxon>Pseudomonadati</taxon>
        <taxon>Bacteroidota</taxon>
        <taxon>Bacteroidia</taxon>
        <taxon>Bacteroidales</taxon>
        <taxon>Bacteroidaceae</taxon>
        <taxon>Phocaeicola</taxon>
    </lineage>
</organism>
<reference evidence="5 9" key="2">
    <citation type="journal article" date="2016" name="Genome Biol. Evol.">
        <title>Extensive mobilome-driven genome diversification in mouse gut-associated Bacteroides vulgatus mpk.</title>
        <authorList>
            <person name="Lange A."/>
            <person name="Beier S."/>
            <person name="Steimle A."/>
            <person name="Autenrieth I.B."/>
            <person name="Huson D.H."/>
            <person name="Frick J.S."/>
        </authorList>
    </citation>
    <scope>NUCLEOTIDE SEQUENCE [LARGE SCALE GENOMIC DNA]</scope>
    <source>
        <strain evidence="9">mpk</strain>
        <strain evidence="5">Mpk</strain>
    </source>
</reference>
<evidence type="ECO:0000313" key="10">
    <source>
        <dbReference type="Proteomes" id="UP000462922"/>
    </source>
</evidence>
<evidence type="ECO:0000256" key="2">
    <source>
        <dbReference type="ARBA" id="ARBA00023125"/>
    </source>
</evidence>
<dbReference type="InterPro" id="IPR046532">
    <property type="entry name" value="DUF6597"/>
</dbReference>
<evidence type="ECO:0000259" key="4">
    <source>
        <dbReference type="PROSITE" id="PS01124"/>
    </source>
</evidence>
<evidence type="ECO:0000313" key="5">
    <source>
        <dbReference type="EMBL" id="ALK84036.1"/>
    </source>
</evidence>
<evidence type="ECO:0000256" key="3">
    <source>
        <dbReference type="ARBA" id="ARBA00023163"/>
    </source>
</evidence>
<sequence>MIQEKFKFYKPCKLLQPYIRYYWVFKSNRPLDAFTYPIGCPQIIFHKQAPLYIPELNVTQDKLTVSGQVNFSSHLYADGNTEMIVVVFHPHAMSMFLNIPTSLFYNQEVSGYSLENKSLNELATRIFDCENNSICISYVEKWLVSQIADNLADTTHRIKRIDAAIQRIYITPQISVNELSSIASLSKKQFERLFHSFVGINPKEYTRIVRFQKALAQMQHQAGKEINQAQIAYTSGYADQSHFIREFKKFCGYTPMSLLKISNPYSDLFTNPV</sequence>
<dbReference type="InterPro" id="IPR050204">
    <property type="entry name" value="AraC_XylS_family_regulators"/>
</dbReference>
<dbReference type="RefSeq" id="WP_004347721.1">
    <property type="nucleotide sequence ID" value="NZ_CAXTBE010000029.1"/>
</dbReference>
<keyword evidence="3" id="KW-0804">Transcription</keyword>
<keyword evidence="1" id="KW-0805">Transcription regulation</keyword>
<evidence type="ECO:0000256" key="1">
    <source>
        <dbReference type="ARBA" id="ARBA00023015"/>
    </source>
</evidence>
<dbReference type="InterPro" id="IPR018060">
    <property type="entry name" value="HTH_AraC"/>
</dbReference>
<protein>
    <submittedName>
        <fullName evidence="5">AraC Family Transcriptional Regulator</fullName>
    </submittedName>
    <submittedName>
        <fullName evidence="6">Helix-turn-helix transcriptional regulator</fullName>
    </submittedName>
</protein>
<dbReference type="Pfam" id="PF20240">
    <property type="entry name" value="DUF6597"/>
    <property type="match status" value="1"/>
</dbReference>
<evidence type="ECO:0000313" key="7">
    <source>
        <dbReference type="EMBL" id="MBU9137661.1"/>
    </source>
</evidence>
<reference evidence="7" key="4">
    <citation type="submission" date="2021-06" db="EMBL/GenBank/DDBJ databases">
        <title>Collection of gut derived symbiotic bacterial strains cultured from healthy donors.</title>
        <authorList>
            <person name="Lin H."/>
            <person name="Littmann E."/>
            <person name="Pamer E.G."/>
        </authorList>
    </citation>
    <scope>NUCLEOTIDE SEQUENCE</scope>
    <source>
        <strain evidence="7">MSK.6.33</strain>
    </source>
</reference>
<reference evidence="6 10" key="3">
    <citation type="journal article" date="2019" name="Nat. Med.">
        <title>A library of human gut bacterial isolates paired with longitudinal multiomics data enables mechanistic microbiome research.</title>
        <authorList>
            <person name="Poyet M."/>
            <person name="Groussin M."/>
            <person name="Gibbons S.M."/>
            <person name="Avila-Pacheco J."/>
            <person name="Jiang X."/>
            <person name="Kearney S.M."/>
            <person name="Perrotta A.R."/>
            <person name="Berdy B."/>
            <person name="Zhao S."/>
            <person name="Lieberman T.D."/>
            <person name="Swanson P.K."/>
            <person name="Smith M."/>
            <person name="Roesemann S."/>
            <person name="Alexander J.E."/>
            <person name="Rich S.A."/>
            <person name="Livny J."/>
            <person name="Vlamakis H."/>
            <person name="Clish C."/>
            <person name="Bullock K."/>
            <person name="Deik A."/>
            <person name="Scott J."/>
            <person name="Pierce K.A."/>
            <person name="Xavier R.J."/>
            <person name="Alm E.J."/>
        </authorList>
    </citation>
    <scope>NUCLEOTIDE SEQUENCE [LARGE SCALE GENOMIC DNA]</scope>
    <source>
        <strain evidence="6 10">BIOML-A110</strain>
    </source>
</reference>
<dbReference type="EMBL" id="JAHPYS010000003">
    <property type="protein sequence ID" value="MBU9137661.1"/>
    <property type="molecule type" value="Genomic_DNA"/>
</dbReference>
<dbReference type="AlphaFoldDB" id="A0A0P0M224"/>
<dbReference type="Proteomes" id="UP001200843">
    <property type="component" value="Unassembled WGS sequence"/>
</dbReference>
<feature type="domain" description="HTH araC/xylS-type" evidence="4">
    <location>
        <begin position="159"/>
        <end position="261"/>
    </location>
</feature>
<dbReference type="PROSITE" id="PS01124">
    <property type="entry name" value="HTH_ARAC_FAMILY_2"/>
    <property type="match status" value="1"/>
</dbReference>
<gene>
    <name evidence="5" type="ORF">BvMPK_1429</name>
    <name evidence="6" type="ORF">GAY76_12505</name>
    <name evidence="7" type="ORF">KTG10_02655</name>
    <name evidence="8" type="ORF">L0N01_11460</name>
</gene>
<dbReference type="Proteomes" id="UP000462922">
    <property type="component" value="Unassembled WGS sequence"/>
</dbReference>
<dbReference type="Pfam" id="PF12833">
    <property type="entry name" value="HTH_18"/>
    <property type="match status" value="1"/>
</dbReference>
<dbReference type="GO" id="GO:0003700">
    <property type="term" value="F:DNA-binding transcription factor activity"/>
    <property type="evidence" value="ECO:0007669"/>
    <property type="project" value="InterPro"/>
</dbReference>
<dbReference type="PATRIC" id="fig|821.40.peg.1705"/>
<dbReference type="GO" id="GO:0043565">
    <property type="term" value="F:sequence-specific DNA binding"/>
    <property type="evidence" value="ECO:0007669"/>
    <property type="project" value="InterPro"/>
</dbReference>